<protein>
    <submittedName>
        <fullName evidence="1">Uncharacterized protein</fullName>
    </submittedName>
</protein>
<dbReference type="EMBL" id="JAVHJL010000007">
    <property type="protein sequence ID" value="KAK6500019.1"/>
    <property type="molecule type" value="Genomic_DNA"/>
</dbReference>
<organism evidence="1 2">
    <name type="scientific">Arthrobotrys musiformis</name>
    <dbReference type="NCBI Taxonomy" id="47236"/>
    <lineage>
        <taxon>Eukaryota</taxon>
        <taxon>Fungi</taxon>
        <taxon>Dikarya</taxon>
        <taxon>Ascomycota</taxon>
        <taxon>Pezizomycotina</taxon>
        <taxon>Orbiliomycetes</taxon>
        <taxon>Orbiliales</taxon>
        <taxon>Orbiliaceae</taxon>
        <taxon>Arthrobotrys</taxon>
    </lineage>
</organism>
<sequence>MELVESYAATDIHPASSSSPNRVVPIAKDLHCYNNLNQRSVVDQHLDNRPKIKTEYLHPSPITLPSQPEVPISQPQSTGYRAYEPPVRQNPEFAEKIGAVGLWSRPDDYDMAFGPPYVFTELLHISTGKAELDLQVSVKIYALKQTALDIHNECYYHRRHIAIHLLRKAGRLLCLDSTTEIMAVRGFGIISGTTPDGLCLGPDCQRDSKDGLSTRQAIPIILKTAFYQVLVMKYTLNLLSASPPIRVNSDQDLYREPDESWEWWDRDPLVFEILSQKTSGQQTYELLHGAKYSGRWGSRCYEFLASKMKMTLSAAPAIPALPRSQE</sequence>
<proteinExistence type="predicted"/>
<dbReference type="Proteomes" id="UP001370758">
    <property type="component" value="Unassembled WGS sequence"/>
</dbReference>
<keyword evidence="2" id="KW-1185">Reference proteome</keyword>
<gene>
    <name evidence="1" type="ORF">TWF481_010378</name>
</gene>
<name>A0AAV9W3F7_9PEZI</name>
<evidence type="ECO:0000313" key="2">
    <source>
        <dbReference type="Proteomes" id="UP001370758"/>
    </source>
</evidence>
<evidence type="ECO:0000313" key="1">
    <source>
        <dbReference type="EMBL" id="KAK6500019.1"/>
    </source>
</evidence>
<dbReference type="AlphaFoldDB" id="A0AAV9W3F7"/>
<accession>A0AAV9W3F7</accession>
<comment type="caution">
    <text evidence="1">The sequence shown here is derived from an EMBL/GenBank/DDBJ whole genome shotgun (WGS) entry which is preliminary data.</text>
</comment>
<reference evidence="1 2" key="1">
    <citation type="submission" date="2023-08" db="EMBL/GenBank/DDBJ databases">
        <authorList>
            <person name="Palmer J.M."/>
        </authorList>
    </citation>
    <scope>NUCLEOTIDE SEQUENCE [LARGE SCALE GENOMIC DNA]</scope>
    <source>
        <strain evidence="1 2">TWF481</strain>
    </source>
</reference>